<evidence type="ECO:0000256" key="1">
    <source>
        <dbReference type="ARBA" id="ARBA00022723"/>
    </source>
</evidence>
<evidence type="ECO:0000256" key="5">
    <source>
        <dbReference type="SAM" id="MobiDB-lite"/>
    </source>
</evidence>
<dbReference type="PROSITE" id="PS50089">
    <property type="entry name" value="ZF_RING_2"/>
    <property type="match status" value="1"/>
</dbReference>
<dbReference type="GO" id="GO:0045944">
    <property type="term" value="P:positive regulation of transcription by RNA polymerase II"/>
    <property type="evidence" value="ECO:0007669"/>
    <property type="project" value="TreeGrafter"/>
</dbReference>
<feature type="region of interest" description="Disordered" evidence="5">
    <location>
        <begin position="93"/>
        <end position="160"/>
    </location>
</feature>
<dbReference type="InterPro" id="IPR017907">
    <property type="entry name" value="Znf_RING_CS"/>
</dbReference>
<dbReference type="InterPro" id="IPR001841">
    <property type="entry name" value="Znf_RING"/>
</dbReference>
<feature type="compositionally biased region" description="Low complexity" evidence="5">
    <location>
        <begin position="93"/>
        <end position="102"/>
    </location>
</feature>
<feature type="region of interest" description="Disordered" evidence="5">
    <location>
        <begin position="343"/>
        <end position="389"/>
    </location>
</feature>
<sequence>MDAQVKTEAIEDSIDAIDTSMQYLIDEADSYLRAIHSRRQSLNSNIASFDGASTSWDSTGNNSSTLADSTGSHSMGISGSAFADSTGRYSTTSSYSSALTDSIDSDGTGITGSAYAGSTGSEETNESIPPADNITAASSVPSVDNNNSSSSSTESAGSDSTVLYSLDETMPRAPRTISPITIGDDSIAGDVIAVEDVATAERVPRRRRRNQQLAEPYPRSNISIIDLSDVPIGTPPAARQPSSRGRSESVVIISSSDEENEGDQPPPPRRRINVTQNATNTLIQIGNVSIDLSAPDPSSVVELTLSGSQNDRYLFDSTGSQQRIEHNYTRDFGDIDARAAFQVRPARQAPPRTRLSSRAPAPAPAPAPSPRRAAPPAAVAANSQPTDNASTGKDIICPICYESLADRPALSTICGHLFCADCIKRAQQLTKQCPMCKKKLWKASQMHPIYFTVS</sequence>
<feature type="domain" description="RING-type" evidence="6">
    <location>
        <begin position="397"/>
        <end position="437"/>
    </location>
</feature>
<keyword evidence="8" id="KW-1185">Reference proteome</keyword>
<dbReference type="Gene3D" id="3.30.40.10">
    <property type="entry name" value="Zinc/RING finger domain, C3HC4 (zinc finger)"/>
    <property type="match status" value="1"/>
</dbReference>
<dbReference type="Pfam" id="PF13923">
    <property type="entry name" value="zf-C3HC4_2"/>
    <property type="match status" value="1"/>
</dbReference>
<feature type="region of interest" description="Disordered" evidence="5">
    <location>
        <begin position="226"/>
        <end position="272"/>
    </location>
</feature>
<keyword evidence="2 4" id="KW-0863">Zinc-finger</keyword>
<dbReference type="AlphaFoldDB" id="A0A182X3S5"/>
<evidence type="ECO:0000256" key="4">
    <source>
        <dbReference type="PROSITE-ProRule" id="PRU00175"/>
    </source>
</evidence>
<feature type="compositionally biased region" description="Low complexity" evidence="5">
    <location>
        <begin position="136"/>
        <end position="160"/>
    </location>
</feature>
<feature type="region of interest" description="Disordered" evidence="5">
    <location>
        <begin position="53"/>
        <end position="73"/>
    </location>
</feature>
<organism evidence="7 8">
    <name type="scientific">Anopheles quadriannulatus</name>
    <name type="common">Mosquito</name>
    <dbReference type="NCBI Taxonomy" id="34691"/>
    <lineage>
        <taxon>Eukaryota</taxon>
        <taxon>Metazoa</taxon>
        <taxon>Ecdysozoa</taxon>
        <taxon>Arthropoda</taxon>
        <taxon>Hexapoda</taxon>
        <taxon>Insecta</taxon>
        <taxon>Pterygota</taxon>
        <taxon>Neoptera</taxon>
        <taxon>Endopterygota</taxon>
        <taxon>Diptera</taxon>
        <taxon>Nematocera</taxon>
        <taxon>Culicoidea</taxon>
        <taxon>Culicidae</taxon>
        <taxon>Anophelinae</taxon>
        <taxon>Anopheles</taxon>
    </lineage>
</organism>
<dbReference type="PANTHER" id="PTHR23041:SF78">
    <property type="entry name" value="E3 UBIQUITIN-PROTEIN LIGASE RNF4"/>
    <property type="match status" value="1"/>
</dbReference>
<dbReference type="SMART" id="SM00184">
    <property type="entry name" value="RING"/>
    <property type="match status" value="1"/>
</dbReference>
<feature type="compositionally biased region" description="Low complexity" evidence="5">
    <location>
        <begin position="242"/>
        <end position="255"/>
    </location>
</feature>
<feature type="compositionally biased region" description="Low complexity" evidence="5">
    <location>
        <begin position="349"/>
        <end position="360"/>
    </location>
</feature>
<protein>
    <submittedName>
        <fullName evidence="7">RING-type domain-containing protein</fullName>
    </submittedName>
</protein>
<dbReference type="PANTHER" id="PTHR23041">
    <property type="entry name" value="RING FINGER DOMAIN-CONTAINING"/>
    <property type="match status" value="1"/>
</dbReference>
<dbReference type="PROSITE" id="PS00518">
    <property type="entry name" value="ZF_RING_1"/>
    <property type="match status" value="1"/>
</dbReference>
<dbReference type="InterPro" id="IPR047134">
    <property type="entry name" value="RNF4"/>
</dbReference>
<reference evidence="7" key="1">
    <citation type="submission" date="2020-05" db="UniProtKB">
        <authorList>
            <consortium name="EnsemblMetazoa"/>
        </authorList>
    </citation>
    <scope>IDENTIFICATION</scope>
    <source>
        <strain evidence="7">SANGQUA</strain>
    </source>
</reference>
<dbReference type="STRING" id="34691.A0A182X3S5"/>
<evidence type="ECO:0000256" key="3">
    <source>
        <dbReference type="ARBA" id="ARBA00022833"/>
    </source>
</evidence>
<dbReference type="InterPro" id="IPR013083">
    <property type="entry name" value="Znf_RING/FYVE/PHD"/>
</dbReference>
<name>A0A182X3S5_ANOQN</name>
<dbReference type="GO" id="GO:0008270">
    <property type="term" value="F:zinc ion binding"/>
    <property type="evidence" value="ECO:0007669"/>
    <property type="project" value="UniProtKB-KW"/>
</dbReference>
<dbReference type="SUPFAM" id="SSF57850">
    <property type="entry name" value="RING/U-box"/>
    <property type="match status" value="1"/>
</dbReference>
<evidence type="ECO:0000256" key="2">
    <source>
        <dbReference type="ARBA" id="ARBA00022771"/>
    </source>
</evidence>
<dbReference type="VEuPathDB" id="VectorBase:AQUA004452"/>
<keyword evidence="1" id="KW-0479">Metal-binding</keyword>
<accession>A0A182X3S5</accession>
<evidence type="ECO:0000259" key="6">
    <source>
        <dbReference type="PROSITE" id="PS50089"/>
    </source>
</evidence>
<keyword evidence="3" id="KW-0862">Zinc</keyword>
<dbReference type="CDD" id="cd16449">
    <property type="entry name" value="RING-HC"/>
    <property type="match status" value="1"/>
</dbReference>
<feature type="compositionally biased region" description="Low complexity" evidence="5">
    <location>
        <begin position="370"/>
        <end position="381"/>
    </location>
</feature>
<dbReference type="Proteomes" id="UP000076407">
    <property type="component" value="Unassembled WGS sequence"/>
</dbReference>
<dbReference type="EnsemblMetazoa" id="AQUA004452-RA">
    <property type="protein sequence ID" value="AQUA004452-PA"/>
    <property type="gene ID" value="AQUA004452"/>
</dbReference>
<evidence type="ECO:0000313" key="8">
    <source>
        <dbReference type="Proteomes" id="UP000076407"/>
    </source>
</evidence>
<evidence type="ECO:0000313" key="7">
    <source>
        <dbReference type="EnsemblMetazoa" id="AQUA004452-PA"/>
    </source>
</evidence>
<proteinExistence type="predicted"/>